<evidence type="ECO:0000313" key="3">
    <source>
        <dbReference type="EMBL" id="KAF1746447.1"/>
    </source>
</evidence>
<dbReference type="Gene3D" id="2.40.10.10">
    <property type="entry name" value="Trypsin-like serine proteases"/>
    <property type="match status" value="1"/>
</dbReference>
<keyword evidence="1" id="KW-0732">Signal</keyword>
<evidence type="ECO:0000256" key="1">
    <source>
        <dbReference type="SAM" id="SignalP"/>
    </source>
</evidence>
<dbReference type="Pfam" id="PF03761">
    <property type="entry name" value="DUF316"/>
    <property type="match status" value="1"/>
</dbReference>
<proteinExistence type="predicted"/>
<dbReference type="GO" id="GO:0004252">
    <property type="term" value="F:serine-type endopeptidase activity"/>
    <property type="evidence" value="ECO:0007669"/>
    <property type="project" value="InterPro"/>
</dbReference>
<dbReference type="GO" id="GO:0006508">
    <property type="term" value="P:proteolysis"/>
    <property type="evidence" value="ECO:0007669"/>
    <property type="project" value="InterPro"/>
</dbReference>
<evidence type="ECO:0000313" key="4">
    <source>
        <dbReference type="Proteomes" id="UP000483820"/>
    </source>
</evidence>
<feature type="chain" id="PRO_5025490074" description="Peptidase S1 domain-containing protein" evidence="1">
    <location>
        <begin position="20"/>
        <end position="279"/>
    </location>
</feature>
<dbReference type="InterPro" id="IPR001254">
    <property type="entry name" value="Trypsin_dom"/>
</dbReference>
<dbReference type="PANTHER" id="PTHR22596:SF16">
    <property type="entry name" value="PEPTIDASE S1 DOMAIN-CONTAINING PROTEIN"/>
    <property type="match status" value="1"/>
</dbReference>
<dbReference type="InterPro" id="IPR005514">
    <property type="entry name" value="DUF316"/>
</dbReference>
<dbReference type="Proteomes" id="UP000483820">
    <property type="component" value="Chromosome X"/>
</dbReference>
<name>A0A6A5FV41_CAERE</name>
<sequence>MKTILILVVLFSLFGEGVPQQWRRLTSEENQELQRFCGSRPMIKSMKRKLTNSEFISRTKAPWTVMIHTPGWVCSGTLISQRHILTSRVCILTNLAQTKDHDDDVFMGKCINDDFVIYFSGHSLQITLTKPIVIKDSKIILFDKCKENDDRQFDMALIELENDLQFTNEIHPACSVSRQVSPIVIGDLLEINSYGSTDYESKIRKNIGKLRKGRVVYRGYQSDDRYFLGDNGGSVMSTTLKLHTLIGVLKSNRRDYNSGVQVSSVAYASKKICQYSGIC</sequence>
<accession>A0A6A5FV41</accession>
<dbReference type="RefSeq" id="XP_053578689.1">
    <property type="nucleotide sequence ID" value="XM_053735123.1"/>
</dbReference>
<dbReference type="GeneID" id="9798359"/>
<dbReference type="PANTHER" id="PTHR22596">
    <property type="entry name" value="TRYPSIN-LIKE PROTEASE PROTEIN 6"/>
    <property type="match status" value="1"/>
</dbReference>
<dbReference type="CTD" id="9798359"/>
<reference evidence="3 4" key="1">
    <citation type="submission" date="2019-12" db="EMBL/GenBank/DDBJ databases">
        <title>Chromosome-level assembly of the Caenorhabditis remanei genome.</title>
        <authorList>
            <person name="Teterina A.A."/>
            <person name="Willis J.H."/>
            <person name="Phillips P.C."/>
        </authorList>
    </citation>
    <scope>NUCLEOTIDE SEQUENCE [LARGE SCALE GENOMIC DNA]</scope>
    <source>
        <strain evidence="3 4">PX506</strain>
        <tissue evidence="3">Whole organism</tissue>
    </source>
</reference>
<dbReference type="KEGG" id="crq:GCK72_022903"/>
<organism evidence="3 4">
    <name type="scientific">Caenorhabditis remanei</name>
    <name type="common">Caenorhabditis vulgaris</name>
    <dbReference type="NCBI Taxonomy" id="31234"/>
    <lineage>
        <taxon>Eukaryota</taxon>
        <taxon>Metazoa</taxon>
        <taxon>Ecdysozoa</taxon>
        <taxon>Nematoda</taxon>
        <taxon>Chromadorea</taxon>
        <taxon>Rhabditida</taxon>
        <taxon>Rhabditina</taxon>
        <taxon>Rhabditomorpha</taxon>
        <taxon>Rhabditoidea</taxon>
        <taxon>Rhabditidae</taxon>
        <taxon>Peloderinae</taxon>
        <taxon>Caenorhabditis</taxon>
    </lineage>
</organism>
<dbReference type="InterPro" id="IPR043504">
    <property type="entry name" value="Peptidase_S1_PA_chymotrypsin"/>
</dbReference>
<dbReference type="SUPFAM" id="SSF50494">
    <property type="entry name" value="Trypsin-like serine proteases"/>
    <property type="match status" value="1"/>
</dbReference>
<dbReference type="InterPro" id="IPR009003">
    <property type="entry name" value="Peptidase_S1_PA"/>
</dbReference>
<protein>
    <recommendedName>
        <fullName evidence="2">Peptidase S1 domain-containing protein</fullName>
    </recommendedName>
</protein>
<feature type="signal peptide" evidence="1">
    <location>
        <begin position="1"/>
        <end position="19"/>
    </location>
</feature>
<feature type="domain" description="Peptidase S1" evidence="2">
    <location>
        <begin position="49"/>
        <end position="272"/>
    </location>
</feature>
<gene>
    <name evidence="3" type="ORF">GCK72_022903</name>
</gene>
<evidence type="ECO:0000259" key="2">
    <source>
        <dbReference type="SMART" id="SM00020"/>
    </source>
</evidence>
<dbReference type="EMBL" id="WUAV01000006">
    <property type="protein sequence ID" value="KAF1746447.1"/>
    <property type="molecule type" value="Genomic_DNA"/>
</dbReference>
<dbReference type="AlphaFoldDB" id="A0A6A5FV41"/>
<dbReference type="SMART" id="SM00020">
    <property type="entry name" value="Tryp_SPc"/>
    <property type="match status" value="1"/>
</dbReference>
<comment type="caution">
    <text evidence="3">The sequence shown here is derived from an EMBL/GenBank/DDBJ whole genome shotgun (WGS) entry which is preliminary data.</text>
</comment>